<dbReference type="RefSeq" id="WP_182162464.1">
    <property type="nucleotide sequence ID" value="NZ_JACEZT010000006.1"/>
</dbReference>
<gene>
    <name evidence="1" type="ORF">H3H37_11395</name>
</gene>
<name>A0A7W2ES73_9BURK</name>
<dbReference type="EMBL" id="JACEZT010000006">
    <property type="protein sequence ID" value="MBA5637659.1"/>
    <property type="molecule type" value="Genomic_DNA"/>
</dbReference>
<evidence type="ECO:0000313" key="2">
    <source>
        <dbReference type="Proteomes" id="UP000534388"/>
    </source>
</evidence>
<organism evidence="1 2">
    <name type="scientific">Rugamonas brunnea</name>
    <dbReference type="NCBI Taxonomy" id="2758569"/>
    <lineage>
        <taxon>Bacteria</taxon>
        <taxon>Pseudomonadati</taxon>
        <taxon>Pseudomonadota</taxon>
        <taxon>Betaproteobacteria</taxon>
        <taxon>Burkholderiales</taxon>
        <taxon>Oxalobacteraceae</taxon>
        <taxon>Telluria group</taxon>
        <taxon>Rugamonas</taxon>
    </lineage>
</organism>
<proteinExistence type="predicted"/>
<dbReference type="AlphaFoldDB" id="A0A7W2ES73"/>
<accession>A0A7W2ES73</accession>
<reference evidence="1 2" key="1">
    <citation type="submission" date="2020-07" db="EMBL/GenBank/DDBJ databases">
        <title>Novel species isolated from subtropical streams in China.</title>
        <authorList>
            <person name="Lu H."/>
        </authorList>
    </citation>
    <scope>NUCLEOTIDE SEQUENCE [LARGE SCALE GENOMIC DNA]</scope>
    <source>
        <strain evidence="1 2">LX20W</strain>
    </source>
</reference>
<protein>
    <recommendedName>
        <fullName evidence="3">Solute-binding protein family 3/N-terminal domain-containing protein</fullName>
    </recommendedName>
</protein>
<dbReference type="SUPFAM" id="SSF53850">
    <property type="entry name" value="Periplasmic binding protein-like II"/>
    <property type="match status" value="1"/>
</dbReference>
<dbReference type="Proteomes" id="UP000534388">
    <property type="component" value="Unassembled WGS sequence"/>
</dbReference>
<keyword evidence="2" id="KW-1185">Reference proteome</keyword>
<evidence type="ECO:0008006" key="3">
    <source>
        <dbReference type="Google" id="ProtNLM"/>
    </source>
</evidence>
<sequence>MVRIANWGWIAAWALAASGWAQDAPAPLRLCVDARPHPPYVLLEREGTAQILVRMAAARVGVQVEYHHAPVARCAEEIRRNLAQGYPAAGYAPKVADFCAFSVDNKEPDPQQATAQARLMLYRRTGELVDWDGKRLLHLNGKVLSSHGALVMRDRLRALGAETDDGAADLATNFAKLLARRDDLAIGFERDGQPLIERAPFAGKIEALPVVFSQERYYLCLSHQFRDAHPELAAALWDAIPRAAASAEYKAAIKGIK</sequence>
<comment type="caution">
    <text evidence="1">The sequence shown here is derived from an EMBL/GenBank/DDBJ whole genome shotgun (WGS) entry which is preliminary data.</text>
</comment>
<evidence type="ECO:0000313" key="1">
    <source>
        <dbReference type="EMBL" id="MBA5637659.1"/>
    </source>
</evidence>